<evidence type="ECO:0000313" key="12">
    <source>
        <dbReference type="Proteomes" id="UP000291819"/>
    </source>
</evidence>
<protein>
    <recommendedName>
        <fullName evidence="13">Virulence factor MviN</fullName>
    </recommendedName>
</protein>
<feature type="transmembrane region" description="Helical" evidence="10">
    <location>
        <begin position="177"/>
        <end position="197"/>
    </location>
</feature>
<feature type="transmembrane region" description="Helical" evidence="10">
    <location>
        <begin position="307"/>
        <end position="327"/>
    </location>
</feature>
<comment type="subcellular location">
    <subcellularLocation>
        <location evidence="1">Cell membrane</location>
        <topology evidence="1">Multi-pass membrane protein</topology>
    </subcellularLocation>
</comment>
<keyword evidence="7 10" id="KW-0472">Membrane</keyword>
<dbReference type="AlphaFoldDB" id="A0A4Q9HET7"/>
<keyword evidence="4" id="KW-0133">Cell shape</keyword>
<dbReference type="PANTHER" id="PTHR47019">
    <property type="entry name" value="LIPID II FLIPPASE MURJ"/>
    <property type="match status" value="1"/>
</dbReference>
<comment type="similarity">
    <text evidence="9">Belongs to the MurJ/MviN family.</text>
</comment>
<dbReference type="GO" id="GO:0034204">
    <property type="term" value="P:lipid translocation"/>
    <property type="evidence" value="ECO:0007669"/>
    <property type="project" value="TreeGrafter"/>
</dbReference>
<evidence type="ECO:0008006" key="13">
    <source>
        <dbReference type="Google" id="ProtNLM"/>
    </source>
</evidence>
<feature type="transmembrane region" description="Helical" evidence="10">
    <location>
        <begin position="217"/>
        <end position="235"/>
    </location>
</feature>
<comment type="function">
    <text evidence="8">Involved in peptidoglycan biosynthesis. Transports lipid-linked peptidoglycan precursors from the inner to the outer leaflet of the cytoplasmic membrane.</text>
</comment>
<evidence type="ECO:0000256" key="10">
    <source>
        <dbReference type="SAM" id="Phobius"/>
    </source>
</evidence>
<keyword evidence="6 10" id="KW-1133">Transmembrane helix</keyword>
<evidence type="ECO:0000256" key="6">
    <source>
        <dbReference type="ARBA" id="ARBA00022989"/>
    </source>
</evidence>
<dbReference type="InterPro" id="IPR051050">
    <property type="entry name" value="Lipid_II_flippase_MurJ/MviN"/>
</dbReference>
<feature type="transmembrane region" description="Helical" evidence="10">
    <location>
        <begin position="347"/>
        <end position="364"/>
    </location>
</feature>
<evidence type="ECO:0000256" key="2">
    <source>
        <dbReference type="ARBA" id="ARBA00022475"/>
    </source>
</evidence>
<feature type="transmembrane region" description="Helical" evidence="10">
    <location>
        <begin position="7"/>
        <end position="26"/>
    </location>
</feature>
<dbReference type="EMBL" id="SIXF01000005">
    <property type="protein sequence ID" value="TBO43314.1"/>
    <property type="molecule type" value="Genomic_DNA"/>
</dbReference>
<reference evidence="11 12" key="1">
    <citation type="submission" date="2019-02" db="EMBL/GenBank/DDBJ databases">
        <title>Pedobacter kyonggii whole genome sequence analysis.</title>
        <authorList>
            <person name="Dahal R.H."/>
        </authorList>
    </citation>
    <scope>NUCLEOTIDE SEQUENCE [LARGE SCALE GENOMIC DNA]</scope>
    <source>
        <strain evidence="11 12">K-4-11-1</strain>
    </source>
</reference>
<feature type="transmembrane region" description="Helical" evidence="10">
    <location>
        <begin position="402"/>
        <end position="425"/>
    </location>
</feature>
<dbReference type="OrthoDB" id="750825at2"/>
<evidence type="ECO:0000256" key="5">
    <source>
        <dbReference type="ARBA" id="ARBA00022984"/>
    </source>
</evidence>
<dbReference type="Proteomes" id="UP000291819">
    <property type="component" value="Unassembled WGS sequence"/>
</dbReference>
<dbReference type="Pfam" id="PF03023">
    <property type="entry name" value="MurJ"/>
    <property type="match status" value="1"/>
</dbReference>
<evidence type="ECO:0000256" key="1">
    <source>
        <dbReference type="ARBA" id="ARBA00004651"/>
    </source>
</evidence>
<evidence type="ECO:0000313" key="11">
    <source>
        <dbReference type="EMBL" id="TBO43314.1"/>
    </source>
</evidence>
<feature type="transmembrane region" description="Helical" evidence="10">
    <location>
        <begin position="462"/>
        <end position="483"/>
    </location>
</feature>
<dbReference type="GO" id="GO:0015648">
    <property type="term" value="F:lipid-linked peptidoglycan transporter activity"/>
    <property type="evidence" value="ECO:0007669"/>
    <property type="project" value="TreeGrafter"/>
</dbReference>
<feature type="transmembrane region" description="Helical" evidence="10">
    <location>
        <begin position="151"/>
        <end position="171"/>
    </location>
</feature>
<feature type="transmembrane region" description="Helical" evidence="10">
    <location>
        <begin position="122"/>
        <end position="139"/>
    </location>
</feature>
<keyword evidence="2" id="KW-1003">Cell membrane</keyword>
<gene>
    <name evidence="11" type="ORF">EYS08_08205</name>
</gene>
<feature type="transmembrane region" description="Helical" evidence="10">
    <location>
        <begin position="268"/>
        <end position="287"/>
    </location>
</feature>
<feature type="transmembrane region" description="Helical" evidence="10">
    <location>
        <begin position="84"/>
        <end position="102"/>
    </location>
</feature>
<dbReference type="GO" id="GO:0009252">
    <property type="term" value="P:peptidoglycan biosynthetic process"/>
    <property type="evidence" value="ECO:0007669"/>
    <property type="project" value="UniProtKB-KW"/>
</dbReference>
<dbReference type="RefSeq" id="WP_131029558.1">
    <property type="nucleotide sequence ID" value="NZ_SIXF01000005.1"/>
</dbReference>
<keyword evidence="5" id="KW-0573">Peptidoglycan synthesis</keyword>
<dbReference type="PRINTS" id="PR01806">
    <property type="entry name" value="VIRFACTRMVIN"/>
</dbReference>
<accession>A0A4Q9HET7</accession>
<feature type="transmembrane region" description="Helical" evidence="10">
    <location>
        <begin position="376"/>
        <end position="396"/>
    </location>
</feature>
<keyword evidence="12" id="KW-1185">Reference proteome</keyword>
<organism evidence="11 12">
    <name type="scientific">Pedobacter kyonggii</name>
    <dbReference type="NCBI Taxonomy" id="1926871"/>
    <lineage>
        <taxon>Bacteria</taxon>
        <taxon>Pseudomonadati</taxon>
        <taxon>Bacteroidota</taxon>
        <taxon>Sphingobacteriia</taxon>
        <taxon>Sphingobacteriales</taxon>
        <taxon>Sphingobacteriaceae</taxon>
        <taxon>Pedobacter</taxon>
    </lineage>
</organism>
<evidence type="ECO:0000256" key="8">
    <source>
        <dbReference type="ARBA" id="ARBA00060041"/>
    </source>
</evidence>
<dbReference type="GO" id="GO:0008360">
    <property type="term" value="P:regulation of cell shape"/>
    <property type="evidence" value="ECO:0007669"/>
    <property type="project" value="UniProtKB-KW"/>
</dbReference>
<comment type="caution">
    <text evidence="11">The sequence shown here is derived from an EMBL/GenBank/DDBJ whole genome shotgun (WGS) entry which is preliminary data.</text>
</comment>
<dbReference type="GO" id="GO:0005886">
    <property type="term" value="C:plasma membrane"/>
    <property type="evidence" value="ECO:0007669"/>
    <property type="project" value="UniProtKB-SubCell"/>
</dbReference>
<feature type="transmembrane region" description="Helical" evidence="10">
    <location>
        <begin position="437"/>
        <end position="456"/>
    </location>
</feature>
<dbReference type="PANTHER" id="PTHR47019:SF1">
    <property type="entry name" value="LIPID II FLIPPASE MURJ"/>
    <property type="match status" value="1"/>
</dbReference>
<dbReference type="InterPro" id="IPR004268">
    <property type="entry name" value="MurJ"/>
</dbReference>
<sequence>MRKQAAFIFTIRVIRLGFAILNLSLSSKYFGVSLERDVWLLALNAIIILDIAIWAPLNDTFRAKFQFIRAENGEVAAMQQTKSLLLLIHLITFLLVVIIMLFPQLMVKLLAPGYDKIEQTSLMFMIRVVAPSFLLNQLTKILISILNTYNSFIIPEIIGLVTQFFTLVVILTLAPSIGIISLAISYYAGLILLLIMLLQQLRKRNLDLFSGVLKAKFATALPFFIFSVPFFLPHFSSQINVIVEKSMATSFSAGAISILDYARKFSDIPLEVLSGVLVSLMVPMLTLKFSSKLMDEFFEEFRKIYQLGFLIVAIIVGMLTGCSNSMVDFLYKKGNITAVSLAEISELSMFYGWAVLSIFLYYIYGLSLLSAGKGKLFATYGTLAQLLMIGMNLYFFKDYNIYIFPFSLASSHFIAAAIMACYFPVKNKQLLLITIKYSLLVLVTALMMYFLNLYLIDFQTPLLDIVSNIVILSLILAAAIFIAKLEEYKVIKTYLKRIIS</sequence>
<keyword evidence="3 10" id="KW-0812">Transmembrane</keyword>
<feature type="transmembrane region" description="Helical" evidence="10">
    <location>
        <begin position="38"/>
        <end position="57"/>
    </location>
</feature>
<evidence type="ECO:0000256" key="4">
    <source>
        <dbReference type="ARBA" id="ARBA00022960"/>
    </source>
</evidence>
<proteinExistence type="inferred from homology"/>
<name>A0A4Q9HET7_9SPHI</name>
<evidence type="ECO:0000256" key="3">
    <source>
        <dbReference type="ARBA" id="ARBA00022692"/>
    </source>
</evidence>
<evidence type="ECO:0000256" key="9">
    <source>
        <dbReference type="ARBA" id="ARBA00061532"/>
    </source>
</evidence>
<evidence type="ECO:0000256" key="7">
    <source>
        <dbReference type="ARBA" id="ARBA00023136"/>
    </source>
</evidence>